<feature type="region of interest" description="Disordered" evidence="1">
    <location>
        <begin position="102"/>
        <end position="124"/>
    </location>
</feature>
<evidence type="ECO:0000256" key="1">
    <source>
        <dbReference type="SAM" id="MobiDB-lite"/>
    </source>
</evidence>
<name>A0AAW9C1R1_KLUCR</name>
<dbReference type="AlphaFoldDB" id="A0AAW9C1R1"/>
<dbReference type="EMBL" id="JAUEQX010000004">
    <property type="protein sequence ID" value="MDW3775793.1"/>
    <property type="molecule type" value="Genomic_DNA"/>
</dbReference>
<accession>A0AAW9C1R1</accession>
<reference evidence="2" key="1">
    <citation type="journal article" date="2023" name="J Glob Antimicrob Resist">
        <title>Emergence of NDM-1 and KPC-3 carbapenemases in Kluyvera cryocrescens: Investigating genetic heterogeneity and acquisition routes of blaNDM-1 in Enterobacterales species in Portugal.</title>
        <authorList>
            <person name="Loiodice M."/>
            <person name="Ribeiro M."/>
            <person name="Peixe L."/>
            <person name="Novais A."/>
        </authorList>
    </citation>
    <scope>NUCLEOTIDE SEQUENCE</scope>
    <source>
        <strain evidence="2">K629</strain>
    </source>
</reference>
<dbReference type="Proteomes" id="UP001276300">
    <property type="component" value="Unassembled WGS sequence"/>
</dbReference>
<evidence type="ECO:0000313" key="2">
    <source>
        <dbReference type="EMBL" id="MDW3775793.1"/>
    </source>
</evidence>
<gene>
    <name evidence="2" type="ORF">QWU01_03085</name>
</gene>
<protein>
    <submittedName>
        <fullName evidence="2">Uncharacterized protein</fullName>
    </submittedName>
</protein>
<evidence type="ECO:0000313" key="3">
    <source>
        <dbReference type="Proteomes" id="UP001276300"/>
    </source>
</evidence>
<comment type="caution">
    <text evidence="2">The sequence shown here is derived from an EMBL/GenBank/DDBJ whole genome shotgun (WGS) entry which is preliminary data.</text>
</comment>
<dbReference type="RefSeq" id="WP_318242220.1">
    <property type="nucleotide sequence ID" value="NZ_JAMWIK010000004.1"/>
</dbReference>
<organism evidence="2 3">
    <name type="scientific">Kluyvera cryocrescens</name>
    <name type="common">Kluyvera citrophila</name>
    <dbReference type="NCBI Taxonomy" id="580"/>
    <lineage>
        <taxon>Bacteria</taxon>
        <taxon>Pseudomonadati</taxon>
        <taxon>Pseudomonadota</taxon>
        <taxon>Gammaproteobacteria</taxon>
        <taxon>Enterobacterales</taxon>
        <taxon>Enterobacteriaceae</taxon>
        <taxon>Kluyvera</taxon>
    </lineage>
</organism>
<sequence length="226" mass="24830">MSNRHIRRVNLSLHLSPEHSRADLRAMLQLKKWHQELNQTGSHPGDANMEMRRFHRNVYLAGLQLQLLNPQLCSHVAESMGREKLTLDALCGELVSAQLLPIPPGEAPAPATEPAASSDDFSKQQLRQMRALMSDALSRLPAPAPAPAAAADDASREELTLLRGEVAQLKTLLNQQHLLLQQLRLSGRAAAPAAENTRSGQTEELDLSTLGAPAQKMKQIRQKGIF</sequence>
<proteinExistence type="predicted"/>